<dbReference type="HOGENOM" id="CLU_053780_0_0_3"/>
<reference evidence="3" key="1">
    <citation type="journal article" date="2013" name="Proc. Natl. Acad. Sci. U.S.A.">
        <title>Improving the coverage of the cyanobacterial phylum using diversity-driven genome sequencing.</title>
        <authorList>
            <person name="Shih P.M."/>
            <person name="Wu D."/>
            <person name="Latifi A."/>
            <person name="Axen S.D."/>
            <person name="Fewer D.P."/>
            <person name="Talla E."/>
            <person name="Calteau A."/>
            <person name="Cai F."/>
            <person name="Tandeau de Marsac N."/>
            <person name="Rippka R."/>
            <person name="Herdman M."/>
            <person name="Sivonen K."/>
            <person name="Coursin T."/>
            <person name="Laurent T."/>
            <person name="Goodwin L."/>
            <person name="Nolan M."/>
            <person name="Davenport K.W."/>
            <person name="Han C.S."/>
            <person name="Rubin E.M."/>
            <person name="Eisen J.A."/>
            <person name="Woyke T."/>
            <person name="Gugger M."/>
            <person name="Kerfeld C.A."/>
        </authorList>
    </citation>
    <scope>NUCLEOTIDE SEQUENCE [LARGE SCALE GENOMIC DNA]</scope>
    <source>
        <strain evidence="3">ATCC 29140 / PCC 7202</strain>
    </source>
</reference>
<dbReference type="InterPro" id="IPR029052">
    <property type="entry name" value="Metallo-depent_PP-like"/>
</dbReference>
<dbReference type="CDD" id="cd07397">
    <property type="entry name" value="MPP_NostocDevT-like"/>
    <property type="match status" value="1"/>
</dbReference>
<keyword evidence="3" id="KW-1185">Reference proteome</keyword>
<feature type="domain" description="Calcineurin-like phosphoesterase" evidence="1">
    <location>
        <begin position="6"/>
        <end position="221"/>
    </location>
</feature>
<dbReference type="InterPro" id="IPR004843">
    <property type="entry name" value="Calcineurin-like_PHP"/>
</dbReference>
<gene>
    <name evidence="2" type="ordered locus">Cyast_2050</name>
</gene>
<organism evidence="2 3">
    <name type="scientific">Cyanobacterium stanieri (strain ATCC 29140 / PCC 7202)</name>
    <dbReference type="NCBI Taxonomy" id="292563"/>
    <lineage>
        <taxon>Bacteria</taxon>
        <taxon>Bacillati</taxon>
        <taxon>Cyanobacteriota</taxon>
        <taxon>Cyanophyceae</taxon>
        <taxon>Oscillatoriophycideae</taxon>
        <taxon>Chroococcales</taxon>
        <taxon>Geminocystaceae</taxon>
        <taxon>Cyanobacterium</taxon>
    </lineage>
</organism>
<dbReference type="PATRIC" id="fig|292563.3.peg.2142"/>
<dbReference type="BioCyc" id="CSTA292563:G1353-2054-MONOMER"/>
<accession>K9YNK6</accession>
<protein>
    <submittedName>
        <fullName evidence="2">Metallophosphoesterase</fullName>
    </submittedName>
</protein>
<dbReference type="SUPFAM" id="SSF56300">
    <property type="entry name" value="Metallo-dependent phosphatases"/>
    <property type="match status" value="1"/>
</dbReference>
<dbReference type="Gene3D" id="3.60.21.10">
    <property type="match status" value="1"/>
</dbReference>
<dbReference type="InterPro" id="IPR027629">
    <property type="entry name" value="DevT-like"/>
</dbReference>
<name>K9YNK6_CYASC</name>
<dbReference type="NCBIfam" id="TIGR04168">
    <property type="entry name" value="TIGR04168 family protein"/>
    <property type="match status" value="1"/>
</dbReference>
<dbReference type="Pfam" id="PF00149">
    <property type="entry name" value="Metallophos"/>
    <property type="match status" value="1"/>
</dbReference>
<sequence length="303" mass="34355">MVYKKIKVAVIGDVHDQWNGVDDEILDYLGVDLVLFVGDFGNESIDVVRRVAKLGIPKAVVLGNHDAWYSATAWGRKKSPYDHSKEDRVQQQLDILGNVHVGYGKLDFPDLQLSVVGSRPFSWGGSKWKCKDFYEQRYGVYGFEDSSRRIFSQCQLTTQSNLIFIGHNGPFGLGGNPEDTCGKDWNPIGGDFGDPDFQGAIALSRQLDKTISLVTFGHMHHRLRHTKQRLRTIINQDQHRTIYLNAASTPRIQEFDGIKAHNYSIVTYDQNQIEDISLVWVTENLKILSAIPLFSNCLLEKQR</sequence>
<dbReference type="PANTHER" id="PTHR35769">
    <property type="entry name" value="CALCINEURIN-LIKE METALLO-PHOSPHOESTERASE SUPERFAMILY PROTEIN"/>
    <property type="match status" value="1"/>
</dbReference>
<dbReference type="GO" id="GO:0016787">
    <property type="term" value="F:hydrolase activity"/>
    <property type="evidence" value="ECO:0007669"/>
    <property type="project" value="InterPro"/>
</dbReference>
<evidence type="ECO:0000259" key="1">
    <source>
        <dbReference type="Pfam" id="PF00149"/>
    </source>
</evidence>
<evidence type="ECO:0000313" key="2">
    <source>
        <dbReference type="EMBL" id="AFZ48000.1"/>
    </source>
</evidence>
<proteinExistence type="predicted"/>
<dbReference type="KEGG" id="csn:Cyast_2050"/>
<dbReference type="AlphaFoldDB" id="K9YNK6"/>
<dbReference type="Proteomes" id="UP000010483">
    <property type="component" value="Chromosome"/>
</dbReference>
<evidence type="ECO:0000313" key="3">
    <source>
        <dbReference type="Proteomes" id="UP000010483"/>
    </source>
</evidence>
<dbReference type="eggNOG" id="COG1409">
    <property type="taxonomic scope" value="Bacteria"/>
</dbReference>
<dbReference type="EMBL" id="CP003940">
    <property type="protein sequence ID" value="AFZ48000.1"/>
    <property type="molecule type" value="Genomic_DNA"/>
</dbReference>
<dbReference type="STRING" id="292563.Cyast_2050"/>
<dbReference type="PANTHER" id="PTHR35769:SF2">
    <property type="entry name" value="CALCINEURIN-LIKE METALLO-PHOSPHOESTERASE SUPERFAMILY PROTEIN"/>
    <property type="match status" value="1"/>
</dbReference>